<evidence type="ECO:0000313" key="2">
    <source>
        <dbReference type="EMBL" id="GJE98780.1"/>
    </source>
</evidence>
<proteinExistence type="predicted"/>
<dbReference type="EMBL" id="BPQB01000094">
    <property type="protein sequence ID" value="GJE98780.1"/>
    <property type="molecule type" value="Genomic_DNA"/>
</dbReference>
<gene>
    <name evidence="2" type="ORF">PsYK624_150160</name>
</gene>
<feature type="region of interest" description="Disordered" evidence="1">
    <location>
        <begin position="15"/>
        <end position="34"/>
    </location>
</feature>
<organism evidence="2 3">
    <name type="scientific">Phanerochaete sordida</name>
    <dbReference type="NCBI Taxonomy" id="48140"/>
    <lineage>
        <taxon>Eukaryota</taxon>
        <taxon>Fungi</taxon>
        <taxon>Dikarya</taxon>
        <taxon>Basidiomycota</taxon>
        <taxon>Agaricomycotina</taxon>
        <taxon>Agaricomycetes</taxon>
        <taxon>Polyporales</taxon>
        <taxon>Phanerochaetaceae</taxon>
        <taxon>Phanerochaete</taxon>
    </lineage>
</organism>
<name>A0A9P3GNL2_9APHY</name>
<evidence type="ECO:0000256" key="1">
    <source>
        <dbReference type="SAM" id="MobiDB-lite"/>
    </source>
</evidence>
<feature type="region of interest" description="Disordered" evidence="1">
    <location>
        <begin position="78"/>
        <end position="110"/>
    </location>
</feature>
<sequence length="169" mass="18688">MLALDVQAVRGCLDMSGSASQGSENGHAAPLVRREDFDYHSRTSGRDLSAAQEDPRAARTATPLIGWRNLVYWSQGVPQPLGGGGDGQRRPKTKTNCSRPPRMSTRAPCASHSTAHYRGSCRGPFCWTTRSRILDAQASRAYLLRGYQQVRFFRERPVAAWQDPGNPFP</sequence>
<feature type="region of interest" description="Disordered" evidence="1">
    <location>
        <begin position="39"/>
        <end position="58"/>
    </location>
</feature>
<evidence type="ECO:0000313" key="3">
    <source>
        <dbReference type="Proteomes" id="UP000703269"/>
    </source>
</evidence>
<keyword evidence="3" id="KW-1185">Reference proteome</keyword>
<accession>A0A9P3GNL2</accession>
<reference evidence="2 3" key="1">
    <citation type="submission" date="2021-08" db="EMBL/GenBank/DDBJ databases">
        <title>Draft Genome Sequence of Phanerochaete sordida strain YK-624.</title>
        <authorList>
            <person name="Mori T."/>
            <person name="Dohra H."/>
            <person name="Suzuki T."/>
            <person name="Kawagishi H."/>
            <person name="Hirai H."/>
        </authorList>
    </citation>
    <scope>NUCLEOTIDE SEQUENCE [LARGE SCALE GENOMIC DNA]</scope>
    <source>
        <strain evidence="2 3">YK-624</strain>
    </source>
</reference>
<protein>
    <submittedName>
        <fullName evidence="2">Uncharacterized protein</fullName>
    </submittedName>
</protein>
<dbReference type="Proteomes" id="UP000703269">
    <property type="component" value="Unassembled WGS sequence"/>
</dbReference>
<dbReference type="AlphaFoldDB" id="A0A9P3GNL2"/>
<comment type="caution">
    <text evidence="2">The sequence shown here is derived from an EMBL/GenBank/DDBJ whole genome shotgun (WGS) entry which is preliminary data.</text>
</comment>